<dbReference type="Pfam" id="PF25461">
    <property type="entry name" value="Beta-barrel_SelB"/>
    <property type="match status" value="1"/>
</dbReference>
<dbReference type="Pfam" id="PF21214">
    <property type="entry name" value="WHD_2nd_SelB_bact"/>
    <property type="match status" value="1"/>
</dbReference>
<dbReference type="InterPro" id="IPR048931">
    <property type="entry name" value="WHD_2nd_SelB_bact"/>
</dbReference>
<protein>
    <recommendedName>
        <fullName evidence="2">Selenocysteine-specific elongation factor</fullName>
    </recommendedName>
    <alternativeName>
        <fullName evidence="8">SelB translation factor</fullName>
    </alternativeName>
</protein>
<dbReference type="CDD" id="cd15491">
    <property type="entry name" value="selB_III"/>
    <property type="match status" value="1"/>
</dbReference>
<reference evidence="10 11" key="1">
    <citation type="submission" date="2016-12" db="EMBL/GenBank/DDBJ databases">
        <title>Genome sequencing of Methylocaldum marinum.</title>
        <authorList>
            <person name="Takeuchi M."/>
            <person name="Kamagata Y."/>
            <person name="Hiraoka S."/>
            <person name="Oshima K."/>
            <person name="Hattori M."/>
            <person name="Iwasaki W."/>
        </authorList>
    </citation>
    <scope>NUCLEOTIDE SEQUENCE [LARGE SCALE GENOMIC DNA]</scope>
    <source>
        <strain evidence="10 11">S8</strain>
    </source>
</reference>
<evidence type="ECO:0000259" key="9">
    <source>
        <dbReference type="PROSITE" id="PS51722"/>
    </source>
</evidence>
<dbReference type="Pfam" id="PF09106">
    <property type="entry name" value="WHD_2nd_SelB"/>
    <property type="match status" value="1"/>
</dbReference>
<evidence type="ECO:0000256" key="2">
    <source>
        <dbReference type="ARBA" id="ARBA00015953"/>
    </source>
</evidence>
<gene>
    <name evidence="10" type="ORF">sS8_4998</name>
</gene>
<keyword evidence="11" id="KW-1185">Reference proteome</keyword>
<dbReference type="InterPro" id="IPR000795">
    <property type="entry name" value="T_Tr_GTP-bd_dom"/>
</dbReference>
<dbReference type="Gene3D" id="2.40.30.10">
    <property type="entry name" value="Translation factors"/>
    <property type="match status" value="1"/>
</dbReference>
<dbReference type="InterPro" id="IPR009001">
    <property type="entry name" value="Transl_elong_EF1A/Init_IF2_C"/>
</dbReference>
<keyword evidence="6" id="KW-0342">GTP-binding</keyword>
<comment type="subcellular location">
    <subcellularLocation>
        <location evidence="1">Cytoplasm</location>
    </subcellularLocation>
</comment>
<keyword evidence="4" id="KW-0547">Nucleotide-binding</keyword>
<sequence length="634" mass="68815">MIIGTAGHIDHGKTALVKALTGVDADRLAEEKARGMTIDLGYAYTALANGEILGFVDVPGHEKFVHNMLAGATGIDFALLVVAADDGPMPQTLEHLQILDLLGIRNGAVALTKTDLVDPDRIAQVAGEIRTLLGGTGLAGCPLFPVSTVTGAGVAELRVHLETAAASLGARTIRGGFRLAVDRCFTVAGAGTVVTGTVFSGRVAMGDRLLLSPSGRPIRVRGIHAQNRAAEAGRAGQRCALNLADVEKREVQRGDWVLAPELHLPTPRLDVRLALLASETRPLKHWTPVHVHLGAFHATARVALLQDAPLEPGGSALAQLVLDKPTCAVNGDRCILRDASARRTLAGGRVLDARPPTRGRRTVQRLEILSAWERTESEAMLRTMLAVSPNGVDLQGFAANANLTSGELDDLCRNLELRRVAGTKPIAFAPEHWGRLKRAVIETLGKEHEDVPDSLGLNAEQLRLRTAPRLERTVFAQLLAELLEEGLCAREGSWWHLPGHEITLSEKDEQLWRRIAPQLLEQPFQPPRVRDIARAESLDETAVRRLLMQAARMGRVYRVAHDHYFDRTAVAALADIVRELAGATSDGAVTAAAFRDRIGTGRKLAIHILEYFDRVGLTRRLRDTHLLRNEGLQF</sequence>
<dbReference type="EMBL" id="AP017928">
    <property type="protein sequence ID" value="BBA36921.1"/>
    <property type="molecule type" value="Genomic_DNA"/>
</dbReference>
<dbReference type="GO" id="GO:0003924">
    <property type="term" value="F:GTPase activity"/>
    <property type="evidence" value="ECO:0007669"/>
    <property type="project" value="InterPro"/>
</dbReference>
<comment type="function">
    <text evidence="7">Translation factor necessary for the incorporation of selenocysteine into proteins. It probably replaces EF-Tu for the insertion of selenocysteine directed by the UGA codon. SelB binds GTP and GDP.</text>
</comment>
<dbReference type="PANTHER" id="PTHR43721">
    <property type="entry name" value="ELONGATION FACTOR TU-RELATED"/>
    <property type="match status" value="1"/>
</dbReference>
<dbReference type="SUPFAM" id="SSF46785">
    <property type="entry name" value="Winged helix' DNA-binding domain"/>
    <property type="match status" value="3"/>
</dbReference>
<dbReference type="Pfam" id="PF03144">
    <property type="entry name" value="GTP_EFTU_D2"/>
    <property type="match status" value="1"/>
</dbReference>
<dbReference type="InterPro" id="IPR015190">
    <property type="entry name" value="Elong_fac_SelB-wing-hlx_typ-2"/>
</dbReference>
<evidence type="ECO:0000256" key="1">
    <source>
        <dbReference type="ARBA" id="ARBA00004496"/>
    </source>
</evidence>
<proteinExistence type="predicted"/>
<feature type="domain" description="Tr-type G" evidence="9">
    <location>
        <begin position="1"/>
        <end position="169"/>
    </location>
</feature>
<dbReference type="GO" id="GO:0003723">
    <property type="term" value="F:RNA binding"/>
    <property type="evidence" value="ECO:0007669"/>
    <property type="project" value="InterPro"/>
</dbReference>
<dbReference type="SUPFAM" id="SSF50447">
    <property type="entry name" value="Translation proteins"/>
    <property type="match status" value="1"/>
</dbReference>
<dbReference type="InterPro" id="IPR031157">
    <property type="entry name" value="G_TR_CS"/>
</dbReference>
<dbReference type="PROSITE" id="PS00301">
    <property type="entry name" value="G_TR_1"/>
    <property type="match status" value="1"/>
</dbReference>
<organism evidence="10 11">
    <name type="scientific">Methylocaldum marinum</name>
    <dbReference type="NCBI Taxonomy" id="1432792"/>
    <lineage>
        <taxon>Bacteria</taxon>
        <taxon>Pseudomonadati</taxon>
        <taxon>Pseudomonadota</taxon>
        <taxon>Gammaproteobacteria</taxon>
        <taxon>Methylococcales</taxon>
        <taxon>Methylococcaceae</taxon>
        <taxon>Methylocaldum</taxon>
    </lineage>
</organism>
<evidence type="ECO:0000313" key="11">
    <source>
        <dbReference type="Proteomes" id="UP000266313"/>
    </source>
</evidence>
<dbReference type="Gene3D" id="1.10.10.10">
    <property type="entry name" value="Winged helix-like DNA-binding domain superfamily/Winged helix DNA-binding domain"/>
    <property type="match status" value="3"/>
</dbReference>
<dbReference type="PANTHER" id="PTHR43721:SF9">
    <property type="entry name" value="GTP-BINDING PROTEIN 1"/>
    <property type="match status" value="1"/>
</dbReference>
<evidence type="ECO:0000256" key="8">
    <source>
        <dbReference type="ARBA" id="ARBA00031615"/>
    </source>
</evidence>
<dbReference type="CDD" id="cd03696">
    <property type="entry name" value="SelB_II"/>
    <property type="match status" value="1"/>
</dbReference>
<dbReference type="InterPro" id="IPR004161">
    <property type="entry name" value="EFTu-like_2"/>
</dbReference>
<dbReference type="InterPro" id="IPR009000">
    <property type="entry name" value="Transl_B-barrel_sf"/>
</dbReference>
<keyword evidence="5" id="KW-0648">Protein biosynthesis</keyword>
<dbReference type="OrthoDB" id="9803139at2"/>
<dbReference type="Gene3D" id="3.40.50.300">
    <property type="entry name" value="P-loop containing nucleotide triphosphate hydrolases"/>
    <property type="match status" value="1"/>
</dbReference>
<dbReference type="GO" id="GO:0003746">
    <property type="term" value="F:translation elongation factor activity"/>
    <property type="evidence" value="ECO:0007669"/>
    <property type="project" value="InterPro"/>
</dbReference>
<dbReference type="KEGG" id="mmai:sS8_4998"/>
<name>A0A250L0Z5_9GAMM</name>
<evidence type="ECO:0000256" key="3">
    <source>
        <dbReference type="ARBA" id="ARBA00022490"/>
    </source>
</evidence>
<dbReference type="InterPro" id="IPR036390">
    <property type="entry name" value="WH_DNA-bd_sf"/>
</dbReference>
<dbReference type="InterPro" id="IPR004535">
    <property type="entry name" value="Transl_elong_SelB"/>
</dbReference>
<dbReference type="PRINTS" id="PR00315">
    <property type="entry name" value="ELONGATNFCT"/>
</dbReference>
<dbReference type="NCBIfam" id="TIGR00475">
    <property type="entry name" value="selB"/>
    <property type="match status" value="1"/>
</dbReference>
<dbReference type="Pfam" id="PF00009">
    <property type="entry name" value="GTP_EFTU"/>
    <property type="match status" value="1"/>
</dbReference>
<dbReference type="Proteomes" id="UP000266313">
    <property type="component" value="Chromosome"/>
</dbReference>
<dbReference type="SUPFAM" id="SSF52540">
    <property type="entry name" value="P-loop containing nucleoside triphosphate hydrolases"/>
    <property type="match status" value="1"/>
</dbReference>
<dbReference type="RefSeq" id="WP_119632021.1">
    <property type="nucleotide sequence ID" value="NZ_AP017928.1"/>
</dbReference>
<dbReference type="GO" id="GO:0001514">
    <property type="term" value="P:selenocysteine incorporation"/>
    <property type="evidence" value="ECO:0007669"/>
    <property type="project" value="InterPro"/>
</dbReference>
<dbReference type="PROSITE" id="PS51722">
    <property type="entry name" value="G_TR_2"/>
    <property type="match status" value="1"/>
</dbReference>
<evidence type="ECO:0000256" key="7">
    <source>
        <dbReference type="ARBA" id="ARBA00025526"/>
    </source>
</evidence>
<dbReference type="SUPFAM" id="SSF50465">
    <property type="entry name" value="EF-Tu/eEF-1alpha/eIF2-gamma C-terminal domain"/>
    <property type="match status" value="1"/>
</dbReference>
<evidence type="ECO:0000256" key="6">
    <source>
        <dbReference type="ARBA" id="ARBA00023134"/>
    </source>
</evidence>
<dbReference type="InterPro" id="IPR050055">
    <property type="entry name" value="EF-Tu_GTPase"/>
</dbReference>
<dbReference type="CDD" id="cd04171">
    <property type="entry name" value="SelB"/>
    <property type="match status" value="1"/>
</dbReference>
<dbReference type="AlphaFoldDB" id="A0A250L0Z5"/>
<dbReference type="InterPro" id="IPR057335">
    <property type="entry name" value="Beta-barrel_SelB"/>
</dbReference>
<dbReference type="Pfam" id="PF09107">
    <property type="entry name" value="WHD_3rd_SelB"/>
    <property type="match status" value="1"/>
</dbReference>
<evidence type="ECO:0000256" key="5">
    <source>
        <dbReference type="ARBA" id="ARBA00022917"/>
    </source>
</evidence>
<accession>A0A250L0Z5</accession>
<evidence type="ECO:0000256" key="4">
    <source>
        <dbReference type="ARBA" id="ARBA00022741"/>
    </source>
</evidence>
<keyword evidence="3" id="KW-0963">Cytoplasm</keyword>
<dbReference type="GO" id="GO:0005737">
    <property type="term" value="C:cytoplasm"/>
    <property type="evidence" value="ECO:0007669"/>
    <property type="project" value="UniProtKB-SubCell"/>
</dbReference>
<dbReference type="GO" id="GO:0005525">
    <property type="term" value="F:GTP binding"/>
    <property type="evidence" value="ECO:0007669"/>
    <property type="project" value="UniProtKB-KW"/>
</dbReference>
<dbReference type="InterPro" id="IPR015191">
    <property type="entry name" value="SelB_WHD4"/>
</dbReference>
<dbReference type="InterPro" id="IPR027417">
    <property type="entry name" value="P-loop_NTPase"/>
</dbReference>
<evidence type="ECO:0000313" key="10">
    <source>
        <dbReference type="EMBL" id="BBA36921.1"/>
    </source>
</evidence>
<dbReference type="InterPro" id="IPR036388">
    <property type="entry name" value="WH-like_DNA-bd_sf"/>
</dbReference>